<dbReference type="InterPro" id="IPR037066">
    <property type="entry name" value="Plug_dom_sf"/>
</dbReference>
<dbReference type="NCBIfam" id="TIGR04056">
    <property type="entry name" value="OMP_RagA_SusC"/>
    <property type="match status" value="1"/>
</dbReference>
<evidence type="ECO:0000256" key="2">
    <source>
        <dbReference type="ARBA" id="ARBA00022448"/>
    </source>
</evidence>
<keyword evidence="13" id="KW-0675">Receptor</keyword>
<dbReference type="Proteomes" id="UP000095606">
    <property type="component" value="Unassembled WGS sequence"/>
</dbReference>
<evidence type="ECO:0000313" key="14">
    <source>
        <dbReference type="EMBL" id="UVQ77243.1"/>
    </source>
</evidence>
<evidence type="ECO:0000313" key="15">
    <source>
        <dbReference type="Proteomes" id="UP000095606"/>
    </source>
</evidence>
<dbReference type="GO" id="GO:0009279">
    <property type="term" value="C:cell outer membrane"/>
    <property type="evidence" value="ECO:0007669"/>
    <property type="project" value="UniProtKB-SubCell"/>
</dbReference>
<protein>
    <submittedName>
        <fullName evidence="13">Outer membrane receptor proteins, mostly Fe transport</fullName>
    </submittedName>
    <submittedName>
        <fullName evidence="14">TonB-dependent receptor</fullName>
    </submittedName>
</protein>
<dbReference type="EMBL" id="CP103141">
    <property type="protein sequence ID" value="UVQ77243.1"/>
    <property type="molecule type" value="Genomic_DNA"/>
</dbReference>
<organism evidence="13 15">
    <name type="scientific">Bacteroides faecis</name>
    <dbReference type="NCBI Taxonomy" id="674529"/>
    <lineage>
        <taxon>Bacteria</taxon>
        <taxon>Pseudomonadati</taxon>
        <taxon>Bacteroidota</taxon>
        <taxon>Bacteroidia</taxon>
        <taxon>Bacteroidales</taxon>
        <taxon>Bacteroidaceae</taxon>
        <taxon>Bacteroides</taxon>
    </lineage>
</organism>
<dbReference type="AlphaFoldDB" id="A0A174TX89"/>
<dbReference type="RefSeq" id="WP_055271187.1">
    <property type="nucleotide sequence ID" value="NZ_CABMFH010000027.1"/>
</dbReference>
<dbReference type="Gene3D" id="2.170.130.10">
    <property type="entry name" value="TonB-dependent receptor, plug domain"/>
    <property type="match status" value="1"/>
</dbReference>
<dbReference type="InterPro" id="IPR008969">
    <property type="entry name" value="CarboxyPept-like_regulatory"/>
</dbReference>
<dbReference type="Proteomes" id="UP001060104">
    <property type="component" value="Chromosome"/>
</dbReference>
<dbReference type="EMBL" id="CZAE01000027">
    <property type="protein sequence ID" value="CUQ14924.1"/>
    <property type="molecule type" value="Genomic_DNA"/>
</dbReference>
<evidence type="ECO:0000313" key="16">
    <source>
        <dbReference type="Proteomes" id="UP001060104"/>
    </source>
</evidence>
<feature type="domain" description="TonB-dependent receptor plug" evidence="12">
    <location>
        <begin position="123"/>
        <end position="229"/>
    </location>
</feature>
<sequence length="1050" mass="116501">MNTYKSIVNTLSKRGYLTLLALLIAITSFAQEITVNGTVLDETDTPLIGATIQIKNTQKGVITDFDGKFSIKANNNATLVVSYIGYQNQEIKLKGQKNLNLKLIPDNAMLDEVVVVGYGSMKKSDLTGSVSSVAAKSIEGFKTGSVVEALGGQIAGVQITQSDGTPGSGFDIKIRGVGTVNGDSSPLYIVDGFEVSDIDYLPNSDIESVEVLKDASASAIYGARAANGVVLVTTKSGKEGKPVITYNGSATYRNIPKKLDMLSTYEFAALQVELNPTKYGTTYFQEGNDADGVPYRHQTLEDYLTDPGIDWQGESFKPTWSQNHDFSISGGTKETKYAASFSHFDENGIFTNSGYKKNAGKLRINQKINKFITFDATINYANTVKEGIGTSGTGGTLNMLSNILRFRPTGGNSVTNDELLNSVFDPLELSENTTYSQINPIKQAEAVKDRRQSELWGANASLTVQLMKDLTFKASATYNTTNTRRDIFYGEDSSQAYRSGGVYGSTQMQKDLRWQSSNTLTYRKKINKKNTFDVMLGHEFAFRSSELLYGQAKDFPFANLGNDNLGIGATPSSVSTSRSDKKLLSYFARGNYNFDNRYLFTATVRADGSTVFSAKNKWGYFPSFSAAWRVSEEKFMKNITPVSNLKLRLGWGTVGNDRITNYLSMDLYTSSKYGLGQQMVTVLNPKQLANKDLKWEGSTTANLGIDVGLFQNRLNLTADFFLKNTKDLLLEQKLAYVTGFNSQWQNIGKIENKGIELNINSTNIQTRNFLWQTDFNISFIKNTLKALQDGTSYIQSATKFNSNFNGNDYISIVGSSLGQMYGYVFDGIYQTSDFNMLPNGTMQLKPGVADISKHAGKTAVPGMVKYKDIDGDGIITPDDRTTIGNGQPDWYGGITNTFNYKNIDFSFMFQFQYGNDVYNATRMFNTQSQDERSNQLAEVADRWTPTNASNRVPSAKGYVKYELYSRFVEDGSFLRLKNVTLGYTLPNKWTKKAYINRLRVYGTAQNLFCLTKYSGYDPEVNMKSSPLMPGFDWGAYPKSRVFTFGVEVQF</sequence>
<dbReference type="InterPro" id="IPR036942">
    <property type="entry name" value="Beta-barrel_TonB_sf"/>
</dbReference>
<dbReference type="NCBIfam" id="TIGR04057">
    <property type="entry name" value="SusC_RagA_signa"/>
    <property type="match status" value="1"/>
</dbReference>
<evidence type="ECO:0000256" key="7">
    <source>
        <dbReference type="ARBA" id="ARBA00023237"/>
    </source>
</evidence>
<dbReference type="InterPro" id="IPR039426">
    <property type="entry name" value="TonB-dep_rcpt-like"/>
</dbReference>
<keyword evidence="16" id="KW-1185">Reference proteome</keyword>
<dbReference type="Pfam" id="PF00593">
    <property type="entry name" value="TonB_dep_Rec_b-barrel"/>
    <property type="match status" value="1"/>
</dbReference>
<keyword evidence="6 8" id="KW-0472">Membrane</keyword>
<dbReference type="FunFam" id="2.170.130.10:FF:000008">
    <property type="entry name" value="SusC/RagA family TonB-linked outer membrane protein"/>
    <property type="match status" value="1"/>
</dbReference>
<evidence type="ECO:0000313" key="13">
    <source>
        <dbReference type="EMBL" id="CUQ14924.1"/>
    </source>
</evidence>
<dbReference type="SUPFAM" id="SSF56935">
    <property type="entry name" value="Porins"/>
    <property type="match status" value="1"/>
</dbReference>
<keyword evidence="5 9" id="KW-0798">TonB box</keyword>
<keyword evidence="3 8" id="KW-1134">Transmembrane beta strand</keyword>
<dbReference type="SUPFAM" id="SSF49464">
    <property type="entry name" value="Carboxypeptidase regulatory domain-like"/>
    <property type="match status" value="1"/>
</dbReference>
<feature type="chain" id="PRO_5041045631" evidence="10">
    <location>
        <begin position="31"/>
        <end position="1050"/>
    </location>
</feature>
<dbReference type="InterPro" id="IPR023996">
    <property type="entry name" value="TonB-dep_OMP_SusC/RagA"/>
</dbReference>
<feature type="domain" description="TonB-dependent receptor-like beta-barrel" evidence="11">
    <location>
        <begin position="409"/>
        <end position="1007"/>
    </location>
</feature>
<evidence type="ECO:0000256" key="8">
    <source>
        <dbReference type="PROSITE-ProRule" id="PRU01360"/>
    </source>
</evidence>
<dbReference type="PROSITE" id="PS52016">
    <property type="entry name" value="TONB_DEPENDENT_REC_3"/>
    <property type="match status" value="1"/>
</dbReference>
<dbReference type="Gene3D" id="2.40.170.20">
    <property type="entry name" value="TonB-dependent receptor, beta-barrel domain"/>
    <property type="match status" value="1"/>
</dbReference>
<evidence type="ECO:0000256" key="5">
    <source>
        <dbReference type="ARBA" id="ARBA00023077"/>
    </source>
</evidence>
<evidence type="ECO:0000256" key="9">
    <source>
        <dbReference type="RuleBase" id="RU003357"/>
    </source>
</evidence>
<evidence type="ECO:0000256" key="10">
    <source>
        <dbReference type="SAM" id="SignalP"/>
    </source>
</evidence>
<dbReference type="InterPro" id="IPR000531">
    <property type="entry name" value="Beta-barrel_TonB"/>
</dbReference>
<dbReference type="Gene3D" id="2.60.40.1120">
    <property type="entry name" value="Carboxypeptidase-like, regulatory domain"/>
    <property type="match status" value="1"/>
</dbReference>
<proteinExistence type="inferred from homology"/>
<dbReference type="GeneID" id="69589423"/>
<keyword evidence="4 8" id="KW-0812">Transmembrane</keyword>
<evidence type="ECO:0000256" key="4">
    <source>
        <dbReference type="ARBA" id="ARBA00022692"/>
    </source>
</evidence>
<reference evidence="13 15" key="1">
    <citation type="submission" date="2015-09" db="EMBL/GenBank/DDBJ databases">
        <authorList>
            <consortium name="Pathogen Informatics"/>
        </authorList>
    </citation>
    <scope>NUCLEOTIDE SEQUENCE [LARGE SCALE GENOMIC DNA]</scope>
    <source>
        <strain evidence="13 15">2789STDY5834846</strain>
    </source>
</reference>
<evidence type="ECO:0000259" key="11">
    <source>
        <dbReference type="Pfam" id="PF00593"/>
    </source>
</evidence>
<dbReference type="FunFam" id="2.60.40.1120:FF:000003">
    <property type="entry name" value="Outer membrane protein Omp121"/>
    <property type="match status" value="1"/>
</dbReference>
<accession>A0A174TX89</accession>
<keyword evidence="2 8" id="KW-0813">Transport</keyword>
<evidence type="ECO:0000256" key="3">
    <source>
        <dbReference type="ARBA" id="ARBA00022452"/>
    </source>
</evidence>
<dbReference type="Pfam" id="PF07715">
    <property type="entry name" value="Plug"/>
    <property type="match status" value="1"/>
</dbReference>
<keyword evidence="10" id="KW-0732">Signal</keyword>
<reference evidence="14" key="2">
    <citation type="submission" date="2022-08" db="EMBL/GenBank/DDBJ databases">
        <title>Genome Sequencing of Bacteroides fragilis Group Isolates with Nanopore Technology.</title>
        <authorList>
            <person name="Tisza M.J."/>
            <person name="Smith D."/>
            <person name="Dekker J.P."/>
        </authorList>
    </citation>
    <scope>NUCLEOTIDE SEQUENCE</scope>
    <source>
        <strain evidence="14">BFG-527</strain>
    </source>
</reference>
<comment type="similarity">
    <text evidence="8 9">Belongs to the TonB-dependent receptor family.</text>
</comment>
<evidence type="ECO:0000256" key="6">
    <source>
        <dbReference type="ARBA" id="ARBA00023136"/>
    </source>
</evidence>
<gene>
    <name evidence="13" type="ORF">ERS852461_04372</name>
    <name evidence="14" type="ORF">NXY30_13125</name>
</gene>
<dbReference type="Pfam" id="PF13715">
    <property type="entry name" value="CarbopepD_reg_2"/>
    <property type="match status" value="1"/>
</dbReference>
<name>A0A174TX89_9BACE</name>
<evidence type="ECO:0000256" key="1">
    <source>
        <dbReference type="ARBA" id="ARBA00004571"/>
    </source>
</evidence>
<accession>A0A3E5G4I0</accession>
<comment type="subcellular location">
    <subcellularLocation>
        <location evidence="1 8">Cell outer membrane</location>
        <topology evidence="1 8">Multi-pass membrane protein</topology>
    </subcellularLocation>
</comment>
<feature type="signal peptide" evidence="10">
    <location>
        <begin position="1"/>
        <end position="30"/>
    </location>
</feature>
<dbReference type="InterPro" id="IPR023997">
    <property type="entry name" value="TonB-dep_OMP_SusC/RagA_CS"/>
</dbReference>
<keyword evidence="7 8" id="KW-0998">Cell outer membrane</keyword>
<evidence type="ECO:0000259" key="12">
    <source>
        <dbReference type="Pfam" id="PF07715"/>
    </source>
</evidence>
<dbReference type="InterPro" id="IPR012910">
    <property type="entry name" value="Plug_dom"/>
</dbReference>